<dbReference type="PANTHER" id="PTHR46439:SF1">
    <property type="entry name" value="CYSTEINE-RICH MOTOR NEURON 1 PROTEIN"/>
    <property type="match status" value="1"/>
</dbReference>
<dbReference type="PROSITE" id="PS01208">
    <property type="entry name" value="VWFC_1"/>
    <property type="match status" value="1"/>
</dbReference>
<dbReference type="PANTHER" id="PTHR46439">
    <property type="entry name" value="CYSTEINE-RICH MOTOR NEURON 1 PROTEIN"/>
    <property type="match status" value="1"/>
</dbReference>
<evidence type="ECO:0000313" key="3">
    <source>
        <dbReference type="Ensembl" id="ENSCMIP00000035510.1"/>
    </source>
</evidence>
<dbReference type="InParanoid" id="A0A4W3JUA8"/>
<dbReference type="FunFam" id="2.10.70.10:FF:000013">
    <property type="entry name" value="Collagen, type I, alpha 1"/>
    <property type="match status" value="1"/>
</dbReference>
<dbReference type="GeneTree" id="ENSGT00940000177931"/>
<keyword evidence="4" id="KW-1185">Reference proteome</keyword>
<reference evidence="4" key="2">
    <citation type="journal article" date="2007" name="PLoS Biol.">
        <title>Survey sequencing and comparative analysis of the elephant shark (Callorhinchus milii) genome.</title>
        <authorList>
            <person name="Venkatesh B."/>
            <person name="Kirkness E.F."/>
            <person name="Loh Y.H."/>
            <person name="Halpern A.L."/>
            <person name="Lee A.P."/>
            <person name="Johnson J."/>
            <person name="Dandona N."/>
            <person name="Viswanathan L.D."/>
            <person name="Tay A."/>
            <person name="Venter J.C."/>
            <person name="Strausberg R.L."/>
            <person name="Brenner S."/>
        </authorList>
    </citation>
    <scope>NUCLEOTIDE SEQUENCE [LARGE SCALE GENOMIC DNA]</scope>
</reference>
<keyword evidence="1" id="KW-0732">Signal</keyword>
<proteinExistence type="predicted"/>
<evidence type="ECO:0000256" key="1">
    <source>
        <dbReference type="SAM" id="SignalP"/>
    </source>
</evidence>
<sequence>MESFVHTGTFLLLVITQVSLTVAQEDTGPSCMDNNIIHANQAVWKPEPCNICVCDNGHILCDKMDCEMLDCPDAEIPPGDCCPVCPHSGPASKFSVGILSLLC</sequence>
<feature type="signal peptide" evidence="1">
    <location>
        <begin position="1"/>
        <end position="23"/>
    </location>
</feature>
<dbReference type="PROSITE" id="PS50184">
    <property type="entry name" value="VWFC_2"/>
    <property type="match status" value="1"/>
</dbReference>
<reference evidence="4" key="1">
    <citation type="journal article" date="2006" name="Science">
        <title>Ancient noncoding elements conserved in the human genome.</title>
        <authorList>
            <person name="Venkatesh B."/>
            <person name="Kirkness E.F."/>
            <person name="Loh Y.H."/>
            <person name="Halpern A.L."/>
            <person name="Lee A.P."/>
            <person name="Johnson J."/>
            <person name="Dandona N."/>
            <person name="Viswanathan L.D."/>
            <person name="Tay A."/>
            <person name="Venter J.C."/>
            <person name="Strausberg R.L."/>
            <person name="Brenner S."/>
        </authorList>
    </citation>
    <scope>NUCLEOTIDE SEQUENCE [LARGE SCALE GENOMIC DNA]</scope>
</reference>
<dbReference type="SUPFAM" id="SSF57603">
    <property type="entry name" value="FnI-like domain"/>
    <property type="match status" value="1"/>
</dbReference>
<feature type="chain" id="PRO_5021349868" description="VWFC domain-containing protein" evidence="1">
    <location>
        <begin position="24"/>
        <end position="103"/>
    </location>
</feature>
<dbReference type="SMART" id="SM00214">
    <property type="entry name" value="VWC"/>
    <property type="match status" value="1"/>
</dbReference>
<dbReference type="OMA" id="HANQAVW"/>
<dbReference type="Ensembl" id="ENSCMIT00000036037.1">
    <property type="protein sequence ID" value="ENSCMIP00000035510.1"/>
    <property type="gene ID" value="ENSCMIG00000015028.1"/>
</dbReference>
<reference evidence="3" key="5">
    <citation type="submission" date="2025-09" db="UniProtKB">
        <authorList>
            <consortium name="Ensembl"/>
        </authorList>
    </citation>
    <scope>IDENTIFICATION</scope>
</reference>
<dbReference type="Proteomes" id="UP000314986">
    <property type="component" value="Unassembled WGS sequence"/>
</dbReference>
<dbReference type="Pfam" id="PF00093">
    <property type="entry name" value="VWC"/>
    <property type="match status" value="1"/>
</dbReference>
<dbReference type="GO" id="GO:0005886">
    <property type="term" value="C:plasma membrane"/>
    <property type="evidence" value="ECO:0007669"/>
    <property type="project" value="TreeGrafter"/>
</dbReference>
<protein>
    <recommendedName>
        <fullName evidence="2">VWFC domain-containing protein</fullName>
    </recommendedName>
</protein>
<accession>A0A4W3JUA8</accession>
<dbReference type="AlphaFoldDB" id="A0A4W3JUA8"/>
<organism evidence="3 4">
    <name type="scientific">Callorhinchus milii</name>
    <name type="common">Ghost shark</name>
    <dbReference type="NCBI Taxonomy" id="7868"/>
    <lineage>
        <taxon>Eukaryota</taxon>
        <taxon>Metazoa</taxon>
        <taxon>Chordata</taxon>
        <taxon>Craniata</taxon>
        <taxon>Vertebrata</taxon>
        <taxon>Chondrichthyes</taxon>
        <taxon>Holocephali</taxon>
        <taxon>Chimaeriformes</taxon>
        <taxon>Callorhinchidae</taxon>
        <taxon>Callorhinchus</taxon>
    </lineage>
</organism>
<name>A0A4W3JUA8_CALMI</name>
<reference evidence="3" key="4">
    <citation type="submission" date="2025-08" db="UniProtKB">
        <authorList>
            <consortium name="Ensembl"/>
        </authorList>
    </citation>
    <scope>IDENTIFICATION</scope>
</reference>
<feature type="domain" description="VWFC" evidence="2">
    <location>
        <begin position="29"/>
        <end position="86"/>
    </location>
</feature>
<evidence type="ECO:0000259" key="2">
    <source>
        <dbReference type="PROSITE" id="PS50184"/>
    </source>
</evidence>
<evidence type="ECO:0000313" key="4">
    <source>
        <dbReference type="Proteomes" id="UP000314986"/>
    </source>
</evidence>
<dbReference type="InterPro" id="IPR052624">
    <property type="entry name" value="CRIM1"/>
</dbReference>
<reference evidence="4" key="3">
    <citation type="journal article" date="2014" name="Nature">
        <title>Elephant shark genome provides unique insights into gnathostome evolution.</title>
        <authorList>
            <consortium name="International Elephant Shark Genome Sequencing Consortium"/>
            <person name="Venkatesh B."/>
            <person name="Lee A.P."/>
            <person name="Ravi V."/>
            <person name="Maurya A.K."/>
            <person name="Lian M.M."/>
            <person name="Swann J.B."/>
            <person name="Ohta Y."/>
            <person name="Flajnik M.F."/>
            <person name="Sutoh Y."/>
            <person name="Kasahara M."/>
            <person name="Hoon S."/>
            <person name="Gangu V."/>
            <person name="Roy S.W."/>
            <person name="Irimia M."/>
            <person name="Korzh V."/>
            <person name="Kondrychyn I."/>
            <person name="Lim Z.W."/>
            <person name="Tay B.H."/>
            <person name="Tohari S."/>
            <person name="Kong K.W."/>
            <person name="Ho S."/>
            <person name="Lorente-Galdos B."/>
            <person name="Quilez J."/>
            <person name="Marques-Bonet T."/>
            <person name="Raney B.J."/>
            <person name="Ingham P.W."/>
            <person name="Tay A."/>
            <person name="Hillier L.W."/>
            <person name="Minx P."/>
            <person name="Boehm T."/>
            <person name="Wilson R.K."/>
            <person name="Brenner S."/>
            <person name="Warren W.C."/>
        </authorList>
    </citation>
    <scope>NUCLEOTIDE SEQUENCE [LARGE SCALE GENOMIC DNA]</scope>
</reference>
<dbReference type="InterPro" id="IPR001007">
    <property type="entry name" value="VWF_dom"/>
</dbReference>
<dbReference type="Gene3D" id="2.10.70.10">
    <property type="entry name" value="Complement Module, domain 1"/>
    <property type="match status" value="1"/>
</dbReference>